<dbReference type="EMBL" id="JALBUU010000004">
    <property type="protein sequence ID" value="MCI0754786.1"/>
    <property type="molecule type" value="Genomic_DNA"/>
</dbReference>
<accession>A0ABS9W675</accession>
<dbReference type="Proteomes" id="UP001201985">
    <property type="component" value="Unassembled WGS sequence"/>
</dbReference>
<dbReference type="RefSeq" id="WP_241793069.1">
    <property type="nucleotide sequence ID" value="NZ_JALBUU010000004.1"/>
</dbReference>
<evidence type="ECO:0000256" key="1">
    <source>
        <dbReference type="SAM" id="MobiDB-lite"/>
    </source>
</evidence>
<feature type="region of interest" description="Disordered" evidence="1">
    <location>
        <begin position="1"/>
        <end position="45"/>
    </location>
</feature>
<comment type="caution">
    <text evidence="2">The sequence shown here is derived from an EMBL/GenBank/DDBJ whole genome shotgun (WGS) entry which is preliminary data.</text>
</comment>
<keyword evidence="3" id="KW-1185">Reference proteome</keyword>
<evidence type="ECO:0000313" key="2">
    <source>
        <dbReference type="EMBL" id="MCI0754786.1"/>
    </source>
</evidence>
<protein>
    <submittedName>
        <fullName evidence="2">Uncharacterized protein</fullName>
    </submittedName>
</protein>
<reference evidence="2 3" key="1">
    <citation type="submission" date="2022-03" db="EMBL/GenBank/DDBJ databases">
        <title>Complete genome analysis of Roseomonas KG 17.1 : a prolific producer of plant growth promoters.</title>
        <authorList>
            <person name="Saadouli I."/>
            <person name="Najjari A."/>
            <person name="Mosbah A."/>
            <person name="Ouzari H.I."/>
        </authorList>
    </citation>
    <scope>NUCLEOTIDE SEQUENCE [LARGE SCALE GENOMIC DNA]</scope>
    <source>
        <strain evidence="2 3">KG17-1</strain>
    </source>
</reference>
<gene>
    <name evidence="2" type="ORF">MON41_13570</name>
</gene>
<sequence length="99" mass="10763">MIEPTQTIQKPAAPQDSLLRQERGARNGAPVPAAGEVQVAEREKQVTAAAPTIDVRLDGETMRLYSELRDPETDRVLMRLPAGYHPEDDAPKNGVSTTA</sequence>
<name>A0ABS9W675_9PROT</name>
<organism evidence="2 3">
    <name type="scientific">Teichococcus vastitatis</name>
    <dbReference type="NCBI Taxonomy" id="2307076"/>
    <lineage>
        <taxon>Bacteria</taxon>
        <taxon>Pseudomonadati</taxon>
        <taxon>Pseudomonadota</taxon>
        <taxon>Alphaproteobacteria</taxon>
        <taxon>Acetobacterales</taxon>
        <taxon>Roseomonadaceae</taxon>
        <taxon>Roseomonas</taxon>
    </lineage>
</organism>
<evidence type="ECO:0000313" key="3">
    <source>
        <dbReference type="Proteomes" id="UP001201985"/>
    </source>
</evidence>
<proteinExistence type="predicted"/>